<evidence type="ECO:0000256" key="1">
    <source>
        <dbReference type="ARBA" id="ARBA00004167"/>
    </source>
</evidence>
<keyword evidence="4 8" id="KW-0812">Transmembrane</keyword>
<comment type="caution">
    <text evidence="9">The sequence shown here is derived from an EMBL/GenBank/DDBJ whole genome shotgun (WGS) entry which is preliminary data.</text>
</comment>
<dbReference type="RefSeq" id="WP_267785520.1">
    <property type="nucleotide sequence ID" value="NZ_JAPNMI010000005.1"/>
</dbReference>
<dbReference type="PROSITE" id="PS51257">
    <property type="entry name" value="PROKAR_LIPOPROTEIN"/>
    <property type="match status" value="1"/>
</dbReference>
<dbReference type="PANTHER" id="PTHR30386">
    <property type="entry name" value="MEMBRANE FUSION SUBUNIT OF EMRAB-TOLC MULTIDRUG EFFLUX PUMP"/>
    <property type="match status" value="1"/>
</dbReference>
<dbReference type="PROSITE" id="PS00543">
    <property type="entry name" value="HLYD_FAMILY"/>
    <property type="match status" value="1"/>
</dbReference>
<proteinExistence type="inferred from homology"/>
<evidence type="ECO:0000256" key="7">
    <source>
        <dbReference type="SAM" id="MobiDB-lite"/>
    </source>
</evidence>
<dbReference type="InterPro" id="IPR050739">
    <property type="entry name" value="MFP"/>
</dbReference>
<accession>A0A9Q4GRR8</accession>
<evidence type="ECO:0000256" key="6">
    <source>
        <dbReference type="ARBA" id="ARBA00023136"/>
    </source>
</evidence>
<dbReference type="Gene3D" id="2.40.50.100">
    <property type="match status" value="1"/>
</dbReference>
<feature type="transmembrane region" description="Helical" evidence="8">
    <location>
        <begin position="20"/>
        <end position="46"/>
    </location>
</feature>
<evidence type="ECO:0000256" key="8">
    <source>
        <dbReference type="SAM" id="Phobius"/>
    </source>
</evidence>
<evidence type="ECO:0000313" key="9">
    <source>
        <dbReference type="EMBL" id="MCY0790196.1"/>
    </source>
</evidence>
<keyword evidence="3" id="KW-0813">Transport</keyword>
<keyword evidence="5 8" id="KW-1133">Transmembrane helix</keyword>
<evidence type="ECO:0000256" key="2">
    <source>
        <dbReference type="ARBA" id="ARBA00009477"/>
    </source>
</evidence>
<feature type="region of interest" description="Disordered" evidence="7">
    <location>
        <begin position="448"/>
        <end position="474"/>
    </location>
</feature>
<protein>
    <submittedName>
        <fullName evidence="9">HlyD family secretion protein</fullName>
    </submittedName>
</protein>
<dbReference type="EMBL" id="JAPNMI010000005">
    <property type="protein sequence ID" value="MCY0790196.1"/>
    <property type="molecule type" value="Genomic_DNA"/>
</dbReference>
<dbReference type="Gene3D" id="2.40.30.170">
    <property type="match status" value="1"/>
</dbReference>
<name>A0A9Q4GRR8_MORMO</name>
<dbReference type="GO" id="GO:0009306">
    <property type="term" value="P:protein secretion"/>
    <property type="evidence" value="ECO:0007669"/>
    <property type="project" value="InterPro"/>
</dbReference>
<dbReference type="AlphaFoldDB" id="A0A9Q4GRR8"/>
<evidence type="ECO:0000256" key="5">
    <source>
        <dbReference type="ARBA" id="ARBA00022989"/>
    </source>
</evidence>
<organism evidence="9 10">
    <name type="scientific">Morganella morganii</name>
    <name type="common">Proteus morganii</name>
    <dbReference type="NCBI Taxonomy" id="582"/>
    <lineage>
        <taxon>Bacteria</taxon>
        <taxon>Pseudomonadati</taxon>
        <taxon>Pseudomonadota</taxon>
        <taxon>Gammaproteobacteria</taxon>
        <taxon>Enterobacterales</taxon>
        <taxon>Morganellaceae</taxon>
        <taxon>Morganella</taxon>
    </lineage>
</organism>
<dbReference type="Proteomes" id="UP001076655">
    <property type="component" value="Unassembled WGS sequence"/>
</dbReference>
<dbReference type="GO" id="GO:0016020">
    <property type="term" value="C:membrane"/>
    <property type="evidence" value="ECO:0007669"/>
    <property type="project" value="UniProtKB-SubCell"/>
</dbReference>
<evidence type="ECO:0000313" key="10">
    <source>
        <dbReference type="Proteomes" id="UP001076655"/>
    </source>
</evidence>
<comment type="subcellular location">
    <subcellularLocation>
        <location evidence="1">Membrane</location>
        <topology evidence="1">Single-pass membrane protein</topology>
    </subcellularLocation>
</comment>
<dbReference type="InterPro" id="IPR006144">
    <property type="entry name" value="Secretion_HlyD_CS"/>
</dbReference>
<evidence type="ECO:0000256" key="4">
    <source>
        <dbReference type="ARBA" id="ARBA00022692"/>
    </source>
</evidence>
<evidence type="ECO:0000256" key="3">
    <source>
        <dbReference type="ARBA" id="ARBA00022448"/>
    </source>
</evidence>
<gene>
    <name evidence="9" type="ORF">N0392_10945</name>
</gene>
<dbReference type="GO" id="GO:0055085">
    <property type="term" value="P:transmembrane transport"/>
    <property type="evidence" value="ECO:0007669"/>
    <property type="project" value="InterPro"/>
</dbReference>
<dbReference type="PRINTS" id="PR01490">
    <property type="entry name" value="RTXTOXIND"/>
</dbReference>
<keyword evidence="6 8" id="KW-0472">Membrane</keyword>
<sequence>MFRQEALDNRKMKWRGKALLLPGIPLWIIMAACSVSLIVFLIFIIFGSYTRQVNATGEVTTFPRAVTIYANAQGFVTKQYVREGQHIKKGDPVYIIDVSKTTSSGVVSDNQRREIEGQLLRVDSMITRLEDNKRDTLDALEKQKSLYIDAYKRSAGIVKRAEEGISIMKNNMENYRSYQKQGLINKDQLLNQVVTYYSQQNSLLGLSGQNEQNALQITSLESQILTQAAEFDNRIYQMELQRYELQKEMVNTDVGGEIIVRALTDGRVDSLGVTVGQMVNPGDTLLQILPENISQYWLVLWVPNDALPYLNIGDAVNIRYEAFPAEKFGQFAATIQMISKTPASPQEMMTYAGAPKVSQMPQSIPYYKVIVRPEKQMIAYDGRELSLQNGMKANTSLFLEKRKIYQWMVSPFYDMKQSASGPVELTTENPLAGIIGETQKLTAQAEIPSPDHTEDTTPVVNSLGAFGKTGADTP</sequence>
<comment type="similarity">
    <text evidence="2">Belongs to the membrane fusion protein (MFP) (TC 8.A.1) family.</text>
</comment>
<reference evidence="9" key="1">
    <citation type="submission" date="2022-08" db="EMBL/GenBank/DDBJ databases">
        <authorList>
            <person name="Dale J.L."/>
        </authorList>
    </citation>
    <scope>NUCLEOTIDE SEQUENCE</scope>
    <source>
        <strain evidence="9">2022EL-00758</strain>
    </source>
</reference>
<dbReference type="PANTHER" id="PTHR30386:SF28">
    <property type="entry name" value="EXPORTED PROTEIN"/>
    <property type="match status" value="1"/>
</dbReference>